<dbReference type="AlphaFoldDB" id="A0A3M0FZM2"/>
<evidence type="ECO:0000313" key="1">
    <source>
        <dbReference type="EMBL" id="RMB58130.1"/>
    </source>
</evidence>
<sequence length="216" mass="23695">MMTGMDKLFSTCGFNFLDPEELIAELPAEQTLWDAPAFDRVLYYADPSGIAVTAMEYEGEWTIVPSFRGGEDSEATLYRAMPFIGILEVESLRLAVLSDAPFTLPTGNPVGGEKLRGRVRPAVVALEYEVTETAAFSLRSPATERFYQNYKPSLLNPQVELAGTVNNVEKKTNEFGGGEFWVCEIDGLPLIVDAPVEAGQGVRAHGIALCATEYWD</sequence>
<protein>
    <submittedName>
        <fullName evidence="1">Uncharacterized protein</fullName>
    </submittedName>
</protein>
<proteinExistence type="predicted"/>
<evidence type="ECO:0000313" key="2">
    <source>
        <dbReference type="Proteomes" id="UP000270649"/>
    </source>
</evidence>
<reference evidence="1 2" key="1">
    <citation type="submission" date="2018-10" db="EMBL/GenBank/DDBJ databases">
        <title>Corynebacterium macginleyi genome sequencing and assembly of the type strain and two clinical samples.</title>
        <authorList>
            <person name="Bernier A.-M."/>
            <person name="Bernard K."/>
        </authorList>
    </citation>
    <scope>NUCLEOTIDE SEQUENCE [LARGE SCALE GENOMIC DNA]</scope>
    <source>
        <strain evidence="1 2">NML 120205</strain>
    </source>
</reference>
<comment type="caution">
    <text evidence="1">The sequence shown here is derived from an EMBL/GenBank/DDBJ whole genome shotgun (WGS) entry which is preliminary data.</text>
</comment>
<dbReference type="Proteomes" id="UP000270649">
    <property type="component" value="Unassembled WGS sequence"/>
</dbReference>
<accession>A0A3M0FZM2</accession>
<organism evidence="1 2">
    <name type="scientific">Corynebacterium macginleyi</name>
    <dbReference type="NCBI Taxonomy" id="38290"/>
    <lineage>
        <taxon>Bacteria</taxon>
        <taxon>Bacillati</taxon>
        <taxon>Actinomycetota</taxon>
        <taxon>Actinomycetes</taxon>
        <taxon>Mycobacteriales</taxon>
        <taxon>Corynebacteriaceae</taxon>
        <taxon>Corynebacterium</taxon>
    </lineage>
</organism>
<name>A0A3M0FZM2_9CORY</name>
<gene>
    <name evidence="1" type="ORF">D9543_08735</name>
</gene>
<dbReference type="EMBL" id="REGC01000011">
    <property type="protein sequence ID" value="RMB58130.1"/>
    <property type="molecule type" value="Genomic_DNA"/>
</dbReference>